<organism evidence="6 7">
    <name type="scientific">Fodinibius salicampi</name>
    <dbReference type="NCBI Taxonomy" id="1920655"/>
    <lineage>
        <taxon>Bacteria</taxon>
        <taxon>Pseudomonadati</taxon>
        <taxon>Balneolota</taxon>
        <taxon>Balneolia</taxon>
        <taxon>Balneolales</taxon>
        <taxon>Balneolaceae</taxon>
        <taxon>Fodinibius</taxon>
    </lineage>
</organism>
<dbReference type="PROSITE" id="PS51123">
    <property type="entry name" value="OMPA_2"/>
    <property type="match status" value="1"/>
</dbReference>
<dbReference type="Proteomes" id="UP001207337">
    <property type="component" value="Unassembled WGS sequence"/>
</dbReference>
<feature type="domain" description="OmpA-like" evidence="5">
    <location>
        <begin position="96"/>
        <end position="214"/>
    </location>
</feature>
<evidence type="ECO:0000256" key="2">
    <source>
        <dbReference type="ARBA" id="ARBA00023136"/>
    </source>
</evidence>
<dbReference type="PRINTS" id="PR01023">
    <property type="entry name" value="NAFLGMOTY"/>
</dbReference>
<dbReference type="InterPro" id="IPR039567">
    <property type="entry name" value="Gly-zipper"/>
</dbReference>
<evidence type="ECO:0000313" key="7">
    <source>
        <dbReference type="Proteomes" id="UP001207337"/>
    </source>
</evidence>
<dbReference type="PANTHER" id="PTHR30329:SF21">
    <property type="entry name" value="LIPOPROTEIN YIAD-RELATED"/>
    <property type="match status" value="1"/>
</dbReference>
<name>A0ABT3PX65_9BACT</name>
<dbReference type="Pfam" id="PF13488">
    <property type="entry name" value="Gly-zipper_Omp"/>
    <property type="match status" value="1"/>
</dbReference>
<comment type="subcellular location">
    <subcellularLocation>
        <location evidence="1">Cell outer membrane</location>
    </subcellularLocation>
</comment>
<dbReference type="PRINTS" id="PR01021">
    <property type="entry name" value="OMPADOMAIN"/>
</dbReference>
<dbReference type="RefSeq" id="WP_265788381.1">
    <property type="nucleotide sequence ID" value="NZ_BAABRS010000001.1"/>
</dbReference>
<evidence type="ECO:0000256" key="3">
    <source>
        <dbReference type="ARBA" id="ARBA00023237"/>
    </source>
</evidence>
<keyword evidence="3" id="KW-0998">Cell outer membrane</keyword>
<keyword evidence="7" id="KW-1185">Reference proteome</keyword>
<dbReference type="CDD" id="cd07185">
    <property type="entry name" value="OmpA_C-like"/>
    <property type="match status" value="1"/>
</dbReference>
<dbReference type="PANTHER" id="PTHR30329">
    <property type="entry name" value="STATOR ELEMENT OF FLAGELLAR MOTOR COMPLEX"/>
    <property type="match status" value="1"/>
</dbReference>
<evidence type="ECO:0000259" key="5">
    <source>
        <dbReference type="PROSITE" id="PS51123"/>
    </source>
</evidence>
<dbReference type="Gene3D" id="3.30.1330.60">
    <property type="entry name" value="OmpA-like domain"/>
    <property type="match status" value="1"/>
</dbReference>
<keyword evidence="2 4" id="KW-0472">Membrane</keyword>
<dbReference type="InterPro" id="IPR006664">
    <property type="entry name" value="OMP_bac"/>
</dbReference>
<proteinExistence type="predicted"/>
<dbReference type="InterPro" id="IPR050330">
    <property type="entry name" value="Bact_OuterMem_StrucFunc"/>
</dbReference>
<accession>A0ABT3PX65</accession>
<evidence type="ECO:0000256" key="1">
    <source>
        <dbReference type="ARBA" id="ARBA00004442"/>
    </source>
</evidence>
<dbReference type="InterPro" id="IPR006665">
    <property type="entry name" value="OmpA-like"/>
</dbReference>
<dbReference type="EMBL" id="JAJNDC010000001">
    <property type="protein sequence ID" value="MCW9712430.1"/>
    <property type="molecule type" value="Genomic_DNA"/>
</dbReference>
<sequence length="228" mass="24083">MTTFKKATILTICIGFLAFTFEGCKNWSNTAKGGAGGAAAGGLAGAIIGKAAGNTVNGAIIGAAVGGAAGAAIGNYMDRQAEEIDEELENAKVERVGEGIKITFDSGILFDFDSYALREASRENIRELSDILQKYEDTEILFAGHTDSQGSAEYNQGLSEDRAKSVASYTSEQGVSSERMIITGYGEEDPVADNSTEAGRQQNRRVEIAIYANDELKEKAKNGEIGEG</sequence>
<evidence type="ECO:0000313" key="6">
    <source>
        <dbReference type="EMBL" id="MCW9712430.1"/>
    </source>
</evidence>
<comment type="caution">
    <text evidence="6">The sequence shown here is derived from an EMBL/GenBank/DDBJ whole genome shotgun (WGS) entry which is preliminary data.</text>
</comment>
<protein>
    <submittedName>
        <fullName evidence="6">OmpA family protein</fullName>
    </submittedName>
</protein>
<dbReference type="SUPFAM" id="SSF103088">
    <property type="entry name" value="OmpA-like"/>
    <property type="match status" value="1"/>
</dbReference>
<dbReference type="Pfam" id="PF00691">
    <property type="entry name" value="OmpA"/>
    <property type="match status" value="1"/>
</dbReference>
<evidence type="ECO:0000256" key="4">
    <source>
        <dbReference type="PROSITE-ProRule" id="PRU00473"/>
    </source>
</evidence>
<reference evidence="6 7" key="1">
    <citation type="submission" date="2021-11" db="EMBL/GenBank/DDBJ databases">
        <title>Aliifidinibius sp. nov., a new bacterium isolated from saline soil.</title>
        <authorList>
            <person name="Galisteo C."/>
            <person name="De La Haba R."/>
            <person name="Sanchez-Porro C."/>
            <person name="Ventosa A."/>
        </authorList>
    </citation>
    <scope>NUCLEOTIDE SEQUENCE [LARGE SCALE GENOMIC DNA]</scope>
    <source>
        <strain evidence="6 7">KACC 190600</strain>
    </source>
</reference>
<dbReference type="InterPro" id="IPR036737">
    <property type="entry name" value="OmpA-like_sf"/>
</dbReference>
<gene>
    <name evidence="6" type="ORF">LQ318_05870</name>
</gene>